<dbReference type="InterPro" id="IPR005135">
    <property type="entry name" value="Endo/exonuclease/phosphatase"/>
</dbReference>
<comment type="caution">
    <text evidence="2">The sequence shown here is derived from an EMBL/GenBank/DDBJ whole genome shotgun (WGS) entry which is preliminary data.</text>
</comment>
<name>A0A6A4V9L5_AMPAM</name>
<evidence type="ECO:0000313" key="3">
    <source>
        <dbReference type="Proteomes" id="UP000440578"/>
    </source>
</evidence>
<dbReference type="Gene3D" id="3.60.10.10">
    <property type="entry name" value="Endonuclease/exonuclease/phosphatase"/>
    <property type="match status" value="1"/>
</dbReference>
<evidence type="ECO:0000313" key="2">
    <source>
        <dbReference type="EMBL" id="KAF0288234.1"/>
    </source>
</evidence>
<dbReference type="AlphaFoldDB" id="A0A6A4V9L5"/>
<dbReference type="PANTHER" id="PTHR47510:SF3">
    <property type="entry name" value="ENDO_EXONUCLEASE_PHOSPHATASE DOMAIN-CONTAINING PROTEIN"/>
    <property type="match status" value="1"/>
</dbReference>
<dbReference type="Proteomes" id="UP000440578">
    <property type="component" value="Unassembled WGS sequence"/>
</dbReference>
<protein>
    <recommendedName>
        <fullName evidence="1">Endonuclease/exonuclease/phosphatase domain-containing protein</fullName>
    </recommendedName>
</protein>
<dbReference type="OrthoDB" id="6369804at2759"/>
<proteinExistence type="predicted"/>
<reference evidence="2 3" key="1">
    <citation type="submission" date="2019-07" db="EMBL/GenBank/DDBJ databases">
        <title>Draft genome assembly of a fouling barnacle, Amphibalanus amphitrite (Darwin, 1854): The first reference genome for Thecostraca.</title>
        <authorList>
            <person name="Kim W."/>
        </authorList>
    </citation>
    <scope>NUCLEOTIDE SEQUENCE [LARGE SCALE GENOMIC DNA]</scope>
    <source>
        <strain evidence="2">SNU_AA5</strain>
        <tissue evidence="2">Soma without cirri and trophi</tissue>
    </source>
</reference>
<dbReference type="EMBL" id="VIIS01002122">
    <property type="protein sequence ID" value="KAF0288234.1"/>
    <property type="molecule type" value="Genomic_DNA"/>
</dbReference>
<keyword evidence="3" id="KW-1185">Reference proteome</keyword>
<dbReference type="GO" id="GO:0003824">
    <property type="term" value="F:catalytic activity"/>
    <property type="evidence" value="ECO:0007669"/>
    <property type="project" value="InterPro"/>
</dbReference>
<gene>
    <name evidence="2" type="ORF">FJT64_013386</name>
</gene>
<dbReference type="Pfam" id="PF03372">
    <property type="entry name" value="Exo_endo_phos"/>
    <property type="match status" value="1"/>
</dbReference>
<sequence>MGVLIGLSHCRHYLPDGVIKVLVTALVLSRIGYCLSVYGNGTQKNLDRLLKILNFAVRVIFGKRKFDHVSDLREQLRWMMPRQMMEAQTLTLAYKVLRWGEPESLADAFTRCRDHEHLNRLDYDICVITETWLRPATASRLVTFPGYTLHRADRPGDAGYGGVAILVKDSYTASVIPQPASDCAACRLESLWLRVKPATGRQFSIAAVYRPPRRTVAAVQADLDELLLTPDPLRP</sequence>
<organism evidence="2 3">
    <name type="scientific">Amphibalanus amphitrite</name>
    <name type="common">Striped barnacle</name>
    <name type="synonym">Balanus amphitrite</name>
    <dbReference type="NCBI Taxonomy" id="1232801"/>
    <lineage>
        <taxon>Eukaryota</taxon>
        <taxon>Metazoa</taxon>
        <taxon>Ecdysozoa</taxon>
        <taxon>Arthropoda</taxon>
        <taxon>Crustacea</taxon>
        <taxon>Multicrustacea</taxon>
        <taxon>Cirripedia</taxon>
        <taxon>Thoracica</taxon>
        <taxon>Thoracicalcarea</taxon>
        <taxon>Balanomorpha</taxon>
        <taxon>Balanoidea</taxon>
        <taxon>Balanidae</taxon>
        <taxon>Amphibalaninae</taxon>
        <taxon>Amphibalanus</taxon>
    </lineage>
</organism>
<dbReference type="PANTHER" id="PTHR47510">
    <property type="entry name" value="REVERSE TRANSCRIPTASE DOMAIN-CONTAINING PROTEIN"/>
    <property type="match status" value="1"/>
</dbReference>
<evidence type="ECO:0000259" key="1">
    <source>
        <dbReference type="Pfam" id="PF03372"/>
    </source>
</evidence>
<dbReference type="SUPFAM" id="SSF56219">
    <property type="entry name" value="DNase I-like"/>
    <property type="match status" value="1"/>
</dbReference>
<accession>A0A6A4V9L5</accession>
<feature type="domain" description="Endonuclease/exonuclease/phosphatase" evidence="1">
    <location>
        <begin position="115"/>
        <end position="179"/>
    </location>
</feature>
<dbReference type="InterPro" id="IPR036691">
    <property type="entry name" value="Endo/exonu/phosph_ase_sf"/>
</dbReference>